<keyword evidence="7" id="KW-1185">Reference proteome</keyword>
<feature type="region of interest" description="Disordered" evidence="4">
    <location>
        <begin position="712"/>
        <end position="731"/>
    </location>
</feature>
<accession>A0A6J2TIR0</accession>
<dbReference type="GO" id="GO:0005829">
    <property type="term" value="C:cytosol"/>
    <property type="evidence" value="ECO:0007669"/>
    <property type="project" value="TreeGrafter"/>
</dbReference>
<dbReference type="PANTHER" id="PTHR23101:SF122">
    <property type="entry name" value="RABAPTIN-5-ASSOCIATED EXCHANGE FACTOR FOR RAB5"/>
    <property type="match status" value="1"/>
</dbReference>
<gene>
    <name evidence="8" type="primary">LOC115624667</name>
</gene>
<dbReference type="InterPro" id="IPR041545">
    <property type="entry name" value="DUF5601"/>
</dbReference>
<dbReference type="GO" id="GO:0005085">
    <property type="term" value="F:guanyl-nucleotide exchange factor activity"/>
    <property type="evidence" value="ECO:0007669"/>
    <property type="project" value="InterPro"/>
</dbReference>
<dbReference type="GeneID" id="115624667"/>
<dbReference type="RefSeq" id="XP_030375320.1">
    <property type="nucleotide sequence ID" value="XM_030519460.1"/>
</dbReference>
<feature type="domain" description="A20-type" evidence="5">
    <location>
        <begin position="13"/>
        <end position="47"/>
    </location>
</feature>
<dbReference type="Gene3D" id="1.10.246.120">
    <property type="match status" value="1"/>
</dbReference>
<protein>
    <submittedName>
        <fullName evidence="8">Rab5 GDP/GTP exchange factor</fullName>
    </submittedName>
</protein>
<dbReference type="SUPFAM" id="SSF57716">
    <property type="entry name" value="Glucocorticoid receptor-like (DNA-binding domain)"/>
    <property type="match status" value="1"/>
</dbReference>
<dbReference type="Proteomes" id="UP000504634">
    <property type="component" value="Unplaced"/>
</dbReference>
<dbReference type="Gene3D" id="1.20.1050.80">
    <property type="entry name" value="VPS9 domain"/>
    <property type="match status" value="1"/>
</dbReference>
<dbReference type="SMART" id="SM00167">
    <property type="entry name" value="VPS9"/>
    <property type="match status" value="1"/>
</dbReference>
<reference evidence="8" key="1">
    <citation type="submission" date="2025-08" db="UniProtKB">
        <authorList>
            <consortium name="RefSeq"/>
        </authorList>
    </citation>
    <scope>IDENTIFICATION</scope>
    <source>
        <strain evidence="8">11010-0011.00</strain>
        <tissue evidence="8">Whole body</tissue>
    </source>
</reference>
<dbReference type="GO" id="GO:0003677">
    <property type="term" value="F:DNA binding"/>
    <property type="evidence" value="ECO:0007669"/>
    <property type="project" value="InterPro"/>
</dbReference>
<dbReference type="GO" id="GO:0031267">
    <property type="term" value="F:small GTPase binding"/>
    <property type="evidence" value="ECO:0007669"/>
    <property type="project" value="TreeGrafter"/>
</dbReference>
<dbReference type="InterPro" id="IPR003123">
    <property type="entry name" value="VPS9"/>
</dbReference>
<evidence type="ECO:0000256" key="1">
    <source>
        <dbReference type="ARBA" id="ARBA00022723"/>
    </source>
</evidence>
<dbReference type="InterPro" id="IPR045046">
    <property type="entry name" value="Vps9-like"/>
</dbReference>
<evidence type="ECO:0000259" key="5">
    <source>
        <dbReference type="PROSITE" id="PS51036"/>
    </source>
</evidence>
<feature type="compositionally biased region" description="Polar residues" evidence="4">
    <location>
        <begin position="712"/>
        <end position="724"/>
    </location>
</feature>
<dbReference type="GO" id="GO:0030139">
    <property type="term" value="C:endocytic vesicle"/>
    <property type="evidence" value="ECO:0007669"/>
    <property type="project" value="TreeGrafter"/>
</dbReference>
<dbReference type="GO" id="GO:0008270">
    <property type="term" value="F:zinc ion binding"/>
    <property type="evidence" value="ECO:0007669"/>
    <property type="project" value="UniProtKB-KW"/>
</dbReference>
<evidence type="ECO:0000313" key="8">
    <source>
        <dbReference type="RefSeq" id="XP_030375320.1"/>
    </source>
</evidence>
<dbReference type="GO" id="GO:0016192">
    <property type="term" value="P:vesicle-mediated transport"/>
    <property type="evidence" value="ECO:0007669"/>
    <property type="project" value="InterPro"/>
</dbReference>
<evidence type="ECO:0000256" key="4">
    <source>
        <dbReference type="SAM" id="MobiDB-lite"/>
    </source>
</evidence>
<dbReference type="CTD" id="38144"/>
<sequence length="731" mass="81081">MYSTGRAPQLRIGTQDLKCKRGCGFYGNAQFDGLCSKCFRERNDERKRQKASASSSSLVLTSTGGTMERISPQNLLGRPHQKNKQERDKQQPQGSSDVAQTLQKKKSIVPTVLQKTLQVGAQKLTPQKHYVPDPTENQFMLQLRQLGIPDDGKRKLKKEIQRLDLEIKRYMNSTANSNNKNIDELSEMVQNAYTRFADLVHSDPSFQIVSNEDRDSAIDFFEKVVMTQNHKFLFSPYFTADEENDAKVQKRIRQLSWITAKHLDCSIDEVNAESRDLVYNAISELVGIDSYYSPQEKLECTVRCCRHIFELLKRATGGPASADDFLPALIFVVLKANPVRLHSNLNFVTRFTNAARVMSGEGGYYFTNLCSAIAFIENLNGESLNISCEEFDALMSGEKPYSTPWESALLACESLHLISENMKRMELLKKRNMVITTGISEFERELIEFQSEVTRKVDTVYAKAPLTLLPIKTPAFLISQARAQLNHSSDDAAALISSGHYQSNLLNAIDVKDVSCTDKAKSQPTLLAPDERYADAAHTLALKDVSISSAGHLSPLHTTLPQPDQLFASPIFNYGPFDAVSLLEESSDNTDVLMLGTEFQGGLTNINYDFDLSDKSGENSVADDSNVNLDEFDPLAQQQEQLRTLKVEAQSAMTSGILDSTTDSSASLIDSDLPPPTGILLPSPLKPEVSNYRGFSNFDIPSISCNTGDFSSLGQDVNESTSSDVGVVAKK</sequence>
<dbReference type="InterPro" id="IPR037191">
    <property type="entry name" value="VPS9_dom_sf"/>
</dbReference>
<keyword evidence="2" id="KW-0863">Zinc-finger</keyword>
<dbReference type="Gene3D" id="1.20.5.4770">
    <property type="match status" value="1"/>
</dbReference>
<evidence type="ECO:0000259" key="6">
    <source>
        <dbReference type="PROSITE" id="PS51205"/>
    </source>
</evidence>
<feature type="domain" description="VPS9" evidence="6">
    <location>
        <begin position="242"/>
        <end position="385"/>
    </location>
</feature>
<dbReference type="Pfam" id="PF02204">
    <property type="entry name" value="VPS9"/>
    <property type="match status" value="1"/>
</dbReference>
<feature type="region of interest" description="Disordered" evidence="4">
    <location>
        <begin position="46"/>
        <end position="103"/>
    </location>
</feature>
<organism evidence="7 8">
    <name type="scientific">Drosophila lebanonensis</name>
    <name type="common">Fruit fly</name>
    <name type="synonym">Scaptodrosophila lebanonensis</name>
    <dbReference type="NCBI Taxonomy" id="7225"/>
    <lineage>
        <taxon>Eukaryota</taxon>
        <taxon>Metazoa</taxon>
        <taxon>Ecdysozoa</taxon>
        <taxon>Arthropoda</taxon>
        <taxon>Hexapoda</taxon>
        <taxon>Insecta</taxon>
        <taxon>Pterygota</taxon>
        <taxon>Neoptera</taxon>
        <taxon>Endopterygota</taxon>
        <taxon>Diptera</taxon>
        <taxon>Brachycera</taxon>
        <taxon>Muscomorpha</taxon>
        <taxon>Ephydroidea</taxon>
        <taxon>Drosophilidae</taxon>
        <taxon>Scaptodrosophila</taxon>
    </lineage>
</organism>
<dbReference type="SUPFAM" id="SSF109993">
    <property type="entry name" value="VPS9 domain"/>
    <property type="match status" value="1"/>
</dbReference>
<evidence type="ECO:0000313" key="7">
    <source>
        <dbReference type="Proteomes" id="UP000504634"/>
    </source>
</evidence>
<dbReference type="PANTHER" id="PTHR23101">
    <property type="entry name" value="RAB GDP/GTP EXCHANGE FACTOR"/>
    <property type="match status" value="1"/>
</dbReference>
<dbReference type="SMART" id="SM00259">
    <property type="entry name" value="ZnF_A20"/>
    <property type="match status" value="1"/>
</dbReference>
<dbReference type="Pfam" id="PF18151">
    <property type="entry name" value="DUF5601"/>
    <property type="match status" value="1"/>
</dbReference>
<evidence type="ECO:0000256" key="2">
    <source>
        <dbReference type="ARBA" id="ARBA00022771"/>
    </source>
</evidence>
<dbReference type="AlphaFoldDB" id="A0A6J2TIR0"/>
<dbReference type="OrthoDB" id="300289at2759"/>
<evidence type="ECO:0000256" key="3">
    <source>
        <dbReference type="ARBA" id="ARBA00022833"/>
    </source>
</evidence>
<keyword evidence="1" id="KW-0479">Metal-binding</keyword>
<dbReference type="PROSITE" id="PS51205">
    <property type="entry name" value="VPS9"/>
    <property type="match status" value="1"/>
</dbReference>
<dbReference type="InterPro" id="IPR002653">
    <property type="entry name" value="Znf_A20"/>
</dbReference>
<proteinExistence type="predicted"/>
<keyword evidence="3" id="KW-0862">Zinc</keyword>
<dbReference type="Pfam" id="PF01754">
    <property type="entry name" value="zf-A20"/>
    <property type="match status" value="1"/>
</dbReference>
<feature type="compositionally biased region" description="Low complexity" evidence="4">
    <location>
        <begin position="51"/>
        <end position="65"/>
    </location>
</feature>
<name>A0A6J2TIR0_DROLE</name>
<dbReference type="PROSITE" id="PS51036">
    <property type="entry name" value="ZF_A20"/>
    <property type="match status" value="1"/>
</dbReference>
<feature type="compositionally biased region" description="Polar residues" evidence="4">
    <location>
        <begin position="91"/>
        <end position="102"/>
    </location>
</feature>